<evidence type="ECO:0000313" key="4">
    <source>
        <dbReference type="Proteomes" id="UP000290809"/>
    </source>
</evidence>
<comment type="caution">
    <text evidence="3">The sequence shown here is derived from an EMBL/GenBank/DDBJ whole genome shotgun (WGS) entry which is preliminary data.</text>
</comment>
<feature type="domain" description="UTP23 sensor motif region" evidence="2">
    <location>
        <begin position="242"/>
        <end position="259"/>
    </location>
</feature>
<keyword evidence="1" id="KW-0539">Nucleus</keyword>
<evidence type="ECO:0000256" key="1">
    <source>
        <dbReference type="ARBA" id="ARBA00023242"/>
    </source>
</evidence>
<gene>
    <name evidence="3" type="ORF">DC041_0012906</name>
</gene>
<dbReference type="Gene3D" id="3.40.50.1010">
    <property type="entry name" value="5'-nuclease"/>
    <property type="match status" value="1"/>
</dbReference>
<proteinExistence type="predicted"/>
<evidence type="ECO:0000259" key="2">
    <source>
        <dbReference type="Pfam" id="PF24779"/>
    </source>
</evidence>
<dbReference type="InterPro" id="IPR006984">
    <property type="entry name" value="Fcf1/UTP23"/>
</dbReference>
<accession>A0A430QNT2</accession>
<organism evidence="3 4">
    <name type="scientific">Schistosoma bovis</name>
    <name type="common">Blood fluke</name>
    <dbReference type="NCBI Taxonomy" id="6184"/>
    <lineage>
        <taxon>Eukaryota</taxon>
        <taxon>Metazoa</taxon>
        <taxon>Spiralia</taxon>
        <taxon>Lophotrochozoa</taxon>
        <taxon>Platyhelminthes</taxon>
        <taxon>Trematoda</taxon>
        <taxon>Digenea</taxon>
        <taxon>Strigeidida</taxon>
        <taxon>Schistosomatoidea</taxon>
        <taxon>Schistosomatidae</taxon>
        <taxon>Schistosoma</taxon>
    </lineage>
</organism>
<dbReference type="STRING" id="6184.A0A430QNT2"/>
<dbReference type="Pfam" id="PF24779">
    <property type="entry name" value="UTP23_sensor"/>
    <property type="match status" value="1"/>
</dbReference>
<keyword evidence="4" id="KW-1185">Reference proteome</keyword>
<dbReference type="Proteomes" id="UP000290809">
    <property type="component" value="Unassembled WGS sequence"/>
</dbReference>
<dbReference type="Pfam" id="PF04900">
    <property type="entry name" value="Fcf1"/>
    <property type="match status" value="1"/>
</dbReference>
<dbReference type="PANTHER" id="PTHR12416">
    <property type="entry name" value="RRNA-PROCESSING PROTEIN UTP23 HOMOLOG"/>
    <property type="match status" value="1"/>
</dbReference>
<dbReference type="GO" id="GO:0032040">
    <property type="term" value="C:small-subunit processome"/>
    <property type="evidence" value="ECO:0007669"/>
    <property type="project" value="InterPro"/>
</dbReference>
<evidence type="ECO:0000313" key="3">
    <source>
        <dbReference type="EMBL" id="RTG89383.1"/>
    </source>
</evidence>
<dbReference type="EMBL" id="QMKO01001507">
    <property type="protein sequence ID" value="RTG89383.1"/>
    <property type="molecule type" value="Genomic_DNA"/>
</dbReference>
<protein>
    <submittedName>
        <fullName evidence="3">U3 small nucleolar RNA-associated protein 23</fullName>
    </submittedName>
</protein>
<reference evidence="3 4" key="1">
    <citation type="journal article" date="2019" name="PLoS Pathog.">
        <title>Genome sequence of the bovine parasite Schistosoma bovis Tanzania.</title>
        <authorList>
            <person name="Oey H."/>
            <person name="Zakrzewski M."/>
            <person name="Gobert G."/>
            <person name="Gravermann K."/>
            <person name="Stoye J."/>
            <person name="Jones M."/>
            <person name="Mcmanus D."/>
            <person name="Krause L."/>
        </authorList>
    </citation>
    <scope>NUCLEOTIDE SEQUENCE [LARGE SCALE GENOMIC DNA]</scope>
    <source>
        <strain evidence="3 4">TAN1997</strain>
    </source>
</reference>
<dbReference type="AlphaFoldDB" id="A0A430QNT2"/>
<sequence length="299" mass="34333">MKTKRVKNYRRTIDLYDTHFGLKTNPLEILVDSTFARQALVQQLHIEQQFKCTLSCEFILVTSSCIILECEKLGQLFSGALQIIQQYKVLKCTHKVHKDTSAFSCIKRRILTARSKKCSETKSRKGSLLFALASNDELLQQYARTVPGMPIFFIAHKRINLESIPTPVSLLLQQKATRAPDLTLSEVSFVKSFRFVLTSFYDALLGNKIGTSLFPSLSHHAGKCSKIKQFCDRFGFSEESFTRRKKTKGPNPLSCKQKLHKPHILKRTTTKRKRKRIKMTWAMKQVVERLKTEQSSKDA</sequence>
<dbReference type="InterPro" id="IPR057776">
    <property type="entry name" value="UTP23_sensor"/>
</dbReference>
<name>A0A430QNT2_SCHBO</name>